<feature type="compositionally biased region" description="Pro residues" evidence="2">
    <location>
        <begin position="1"/>
        <end position="12"/>
    </location>
</feature>
<accession>A0A9W7NNZ4</accession>
<evidence type="ECO:0000256" key="2">
    <source>
        <dbReference type="SAM" id="MobiDB-lite"/>
    </source>
</evidence>
<dbReference type="InterPro" id="IPR009956">
    <property type="entry name" value="Post-segregation_anti-tox_CcdA"/>
</dbReference>
<proteinExistence type="predicted"/>
<evidence type="ECO:0000256" key="1">
    <source>
        <dbReference type="ARBA" id="ARBA00022649"/>
    </source>
</evidence>
<name>A0A9W7NNZ4_9PROT</name>
<dbReference type="RefSeq" id="WP_149467138.1">
    <property type="nucleotide sequence ID" value="NZ_QOKW01000001.1"/>
</dbReference>
<keyword evidence="4" id="KW-1185">Reference proteome</keyword>
<comment type="caution">
    <text evidence="3">The sequence shown here is derived from an EMBL/GenBank/DDBJ whole genome shotgun (WGS) entry which is preliminary data.</text>
</comment>
<evidence type="ECO:0000313" key="3">
    <source>
        <dbReference type="EMBL" id="KAA0684157.1"/>
    </source>
</evidence>
<feature type="region of interest" description="Disordered" evidence="2">
    <location>
        <begin position="1"/>
        <end position="23"/>
    </location>
</feature>
<keyword evidence="1" id="KW-1277">Toxin-antitoxin system</keyword>
<protein>
    <recommendedName>
        <fullName evidence="5">Post-segregation antitoxin CcdA</fullName>
    </recommendedName>
</protein>
<evidence type="ECO:0000313" key="4">
    <source>
        <dbReference type="Proteomes" id="UP000480854"/>
    </source>
</evidence>
<evidence type="ECO:0008006" key="5">
    <source>
        <dbReference type="Google" id="ProtNLM"/>
    </source>
</evidence>
<dbReference type="EMBL" id="QOKW01000001">
    <property type="protein sequence ID" value="KAA0684157.1"/>
    <property type="molecule type" value="Genomic_DNA"/>
</dbReference>
<sequence length="58" mass="6263">MSALPPRKPVPAPAGKETAIHGRRPDDAAWLAENAKAIAHQNRLVEDEGAFGDDLRSF</sequence>
<gene>
    <name evidence="3" type="ORF">DS843_01595</name>
</gene>
<organism evidence="3 4">
    <name type="scientific">Roseomonas genomospecies 6</name>
    <dbReference type="NCBI Taxonomy" id="214106"/>
    <lineage>
        <taxon>Bacteria</taxon>
        <taxon>Pseudomonadati</taxon>
        <taxon>Pseudomonadota</taxon>
        <taxon>Alphaproteobacteria</taxon>
        <taxon>Acetobacterales</taxon>
        <taxon>Roseomonadaceae</taxon>
        <taxon>Roseomonas</taxon>
    </lineage>
</organism>
<reference evidence="3 4" key="1">
    <citation type="submission" date="2018-07" db="EMBL/GenBank/DDBJ databases">
        <title>Genome sequence of Azospirillum sp. ATCC 49961.</title>
        <authorList>
            <person name="Sant'Anna F.H."/>
            <person name="Baldani J.I."/>
            <person name="Zilli J.E."/>
            <person name="Reis V.M."/>
            <person name="Hartmann A."/>
            <person name="Cruz L."/>
            <person name="de Souza E.M."/>
            <person name="de Oliveira Pedrosa F."/>
            <person name="Passaglia L.M.P."/>
        </authorList>
    </citation>
    <scope>NUCLEOTIDE SEQUENCE [LARGE SCALE GENOMIC DNA]</scope>
    <source>
        <strain evidence="3 4">ATCC 49961</strain>
    </source>
</reference>
<dbReference type="Pfam" id="PF07362">
    <property type="entry name" value="CcdA"/>
    <property type="match status" value="1"/>
</dbReference>
<dbReference type="Proteomes" id="UP000480854">
    <property type="component" value="Unassembled WGS sequence"/>
</dbReference>
<dbReference type="AlphaFoldDB" id="A0A9W7NNZ4"/>